<comment type="caution">
    <text evidence="1">The sequence shown here is derived from an EMBL/GenBank/DDBJ whole genome shotgun (WGS) entry which is preliminary data.</text>
</comment>
<proteinExistence type="predicted"/>
<dbReference type="AlphaFoldDB" id="A0AAD4W0B8"/>
<accession>A0AAD4W0B8</accession>
<protein>
    <submittedName>
        <fullName evidence="1">Uncharacterized protein</fullName>
    </submittedName>
</protein>
<gene>
    <name evidence="1" type="ORF">L3X38_024722</name>
</gene>
<reference evidence="1 2" key="1">
    <citation type="journal article" date="2022" name="G3 (Bethesda)">
        <title>Whole-genome sequence and methylome profiling of the almond [Prunus dulcis (Mill.) D.A. Webb] cultivar 'Nonpareil'.</title>
        <authorList>
            <person name="D'Amico-Willman K.M."/>
            <person name="Ouma W.Z."/>
            <person name="Meulia T."/>
            <person name="Sideli G.M."/>
            <person name="Gradziel T.M."/>
            <person name="Fresnedo-Ramirez J."/>
        </authorList>
    </citation>
    <scope>NUCLEOTIDE SEQUENCE [LARGE SCALE GENOMIC DNA]</scope>
    <source>
        <strain evidence="1">Clone GOH B32 T37-40</strain>
    </source>
</reference>
<keyword evidence="2" id="KW-1185">Reference proteome</keyword>
<sequence>MKTPCQNDGKKRWLLSLHVLLKCSRMMNCATHGGMTQSRQKLCGNLAKTWRRHIGVNIRSLQVTTCHGHSLMDGVTTQAMKFSFWTCRKNATRGLHRDSRKRLL</sequence>
<evidence type="ECO:0000313" key="2">
    <source>
        <dbReference type="Proteomes" id="UP001054821"/>
    </source>
</evidence>
<dbReference type="Proteomes" id="UP001054821">
    <property type="component" value="Chromosome 4"/>
</dbReference>
<organism evidence="1 2">
    <name type="scientific">Prunus dulcis</name>
    <name type="common">Almond</name>
    <name type="synonym">Amygdalus dulcis</name>
    <dbReference type="NCBI Taxonomy" id="3755"/>
    <lineage>
        <taxon>Eukaryota</taxon>
        <taxon>Viridiplantae</taxon>
        <taxon>Streptophyta</taxon>
        <taxon>Embryophyta</taxon>
        <taxon>Tracheophyta</taxon>
        <taxon>Spermatophyta</taxon>
        <taxon>Magnoliopsida</taxon>
        <taxon>eudicotyledons</taxon>
        <taxon>Gunneridae</taxon>
        <taxon>Pentapetalae</taxon>
        <taxon>rosids</taxon>
        <taxon>fabids</taxon>
        <taxon>Rosales</taxon>
        <taxon>Rosaceae</taxon>
        <taxon>Amygdaloideae</taxon>
        <taxon>Amygdaleae</taxon>
        <taxon>Prunus</taxon>
    </lineage>
</organism>
<evidence type="ECO:0000313" key="1">
    <source>
        <dbReference type="EMBL" id="KAI5334589.1"/>
    </source>
</evidence>
<name>A0AAD4W0B8_PRUDU</name>
<dbReference type="EMBL" id="JAJFAZ020000004">
    <property type="protein sequence ID" value="KAI5334589.1"/>
    <property type="molecule type" value="Genomic_DNA"/>
</dbReference>